<organism evidence="10 11">
    <name type="scientific">Dyadobacter psychrophilus</name>
    <dbReference type="NCBI Taxonomy" id="651661"/>
    <lineage>
        <taxon>Bacteria</taxon>
        <taxon>Pseudomonadati</taxon>
        <taxon>Bacteroidota</taxon>
        <taxon>Cytophagia</taxon>
        <taxon>Cytophagales</taxon>
        <taxon>Spirosomataceae</taxon>
        <taxon>Dyadobacter</taxon>
    </lineage>
</organism>
<dbReference type="PANTHER" id="PTHR33209:SF1">
    <property type="entry name" value="PEPTIDASE S49 DOMAIN-CONTAINING PROTEIN"/>
    <property type="match status" value="1"/>
</dbReference>
<comment type="similarity">
    <text evidence="2">Belongs to the peptidase S49 family.</text>
</comment>
<dbReference type="GO" id="GO:0016020">
    <property type="term" value="C:membrane"/>
    <property type="evidence" value="ECO:0007669"/>
    <property type="project" value="UniProtKB-SubCell"/>
</dbReference>
<keyword evidence="3 10" id="KW-0645">Protease</keyword>
<dbReference type="CDD" id="cd07018">
    <property type="entry name" value="S49_SppA_67K_type"/>
    <property type="match status" value="1"/>
</dbReference>
<dbReference type="Proteomes" id="UP000190897">
    <property type="component" value="Unassembled WGS sequence"/>
</dbReference>
<dbReference type="GO" id="GO:0008236">
    <property type="term" value="F:serine-type peptidase activity"/>
    <property type="evidence" value="ECO:0007669"/>
    <property type="project" value="UniProtKB-KW"/>
</dbReference>
<protein>
    <submittedName>
        <fullName evidence="10">Protease-4</fullName>
    </submittedName>
</protein>
<dbReference type="SUPFAM" id="SSF52096">
    <property type="entry name" value="ClpP/crotonase"/>
    <property type="match status" value="2"/>
</dbReference>
<feature type="active site" description="Proton donor/acceptor" evidence="7">
    <location>
        <position position="191"/>
    </location>
</feature>
<dbReference type="InterPro" id="IPR004634">
    <property type="entry name" value="Pept_S49_pIV"/>
</dbReference>
<keyword evidence="11" id="KW-1185">Reference proteome</keyword>
<keyword evidence="4" id="KW-0378">Hydrolase</keyword>
<accession>A0A1T5FGL6</accession>
<dbReference type="InterPro" id="IPR047272">
    <property type="entry name" value="S49_SppA_C"/>
</dbReference>
<evidence type="ECO:0000259" key="9">
    <source>
        <dbReference type="Pfam" id="PF01343"/>
    </source>
</evidence>
<keyword evidence="5" id="KW-0720">Serine protease</keyword>
<evidence type="ECO:0000256" key="3">
    <source>
        <dbReference type="ARBA" id="ARBA00022670"/>
    </source>
</evidence>
<evidence type="ECO:0000256" key="8">
    <source>
        <dbReference type="SAM" id="Phobius"/>
    </source>
</evidence>
<reference evidence="11" key="1">
    <citation type="submission" date="2017-02" db="EMBL/GenBank/DDBJ databases">
        <authorList>
            <person name="Varghese N."/>
            <person name="Submissions S."/>
        </authorList>
    </citation>
    <scope>NUCLEOTIDE SEQUENCE [LARGE SCALE GENOMIC DNA]</scope>
    <source>
        <strain evidence="11">DSM 22270</strain>
    </source>
</reference>
<evidence type="ECO:0000313" key="11">
    <source>
        <dbReference type="Proteomes" id="UP000190897"/>
    </source>
</evidence>
<feature type="domain" description="Peptidase S49" evidence="9">
    <location>
        <begin position="123"/>
        <end position="276"/>
    </location>
</feature>
<dbReference type="NCBIfam" id="TIGR00706">
    <property type="entry name" value="SppA_dom"/>
    <property type="match status" value="1"/>
</dbReference>
<dbReference type="Gene3D" id="6.20.330.10">
    <property type="match status" value="1"/>
</dbReference>
<dbReference type="InterPro" id="IPR047217">
    <property type="entry name" value="S49_SppA_67K_type_N"/>
</dbReference>
<evidence type="ECO:0000256" key="6">
    <source>
        <dbReference type="ARBA" id="ARBA00023136"/>
    </source>
</evidence>
<evidence type="ECO:0000313" key="10">
    <source>
        <dbReference type="EMBL" id="SKB95257.1"/>
    </source>
</evidence>
<gene>
    <name evidence="10" type="ORF">SAMN05660293_03182</name>
</gene>
<feature type="domain" description="Peptidase S49" evidence="9">
    <location>
        <begin position="370"/>
        <end position="521"/>
    </location>
</feature>
<dbReference type="PIRSF" id="PIRSF001217">
    <property type="entry name" value="Protease_4_SppA"/>
    <property type="match status" value="1"/>
</dbReference>
<dbReference type="InterPro" id="IPR002142">
    <property type="entry name" value="Peptidase_S49"/>
</dbReference>
<dbReference type="GO" id="GO:0006465">
    <property type="term" value="P:signal peptide processing"/>
    <property type="evidence" value="ECO:0007669"/>
    <property type="project" value="InterPro"/>
</dbReference>
<dbReference type="AlphaFoldDB" id="A0A1T5FGL6"/>
<evidence type="ECO:0000256" key="2">
    <source>
        <dbReference type="ARBA" id="ARBA00008683"/>
    </source>
</evidence>
<dbReference type="RefSeq" id="WP_082215692.1">
    <property type="nucleotide sequence ID" value="NZ_FUZA01000003.1"/>
</dbReference>
<dbReference type="PANTHER" id="PTHR33209">
    <property type="entry name" value="PROTEASE 4"/>
    <property type="match status" value="1"/>
</dbReference>
<comment type="subcellular location">
    <subcellularLocation>
        <location evidence="1">Membrane</location>
    </subcellularLocation>
</comment>
<proteinExistence type="inferred from homology"/>
<feature type="transmembrane region" description="Helical" evidence="8">
    <location>
        <begin position="7"/>
        <end position="33"/>
    </location>
</feature>
<dbReference type="OrthoDB" id="9764363at2"/>
<evidence type="ECO:0000256" key="1">
    <source>
        <dbReference type="ARBA" id="ARBA00004370"/>
    </source>
</evidence>
<sequence length="588" mass="64831">MLQFLKYVLATFVGIIIFLFVSIFILVGIGSMFSSEEEVVIEEKSVLKLDLNKPIQEVGVENPFAEIGGPFGGDENAVGLKDIIEALKIAQKDDNIKGIYLKTEGPEAGWATLEEIRNQLLEFKKSKKFIVTYGESYSEKGYYIASLADKIYLNPAGGIEWNGLSAEYSFFKGTFDKLEIKPLVFRVGEFKSAIEMFSRQDMSEASKKQSSELIGAINGNFLKNISASRNISVAELKGLADSLAVDNPKSALQHKFITDLGYQDELEAYLKRNLKVEEKKKIAYVGVDKYLKGGKRSEDGDFNKRIGVLVAEGEITSGEGGDGNIGSEKFVKELKEIRENDKIKAIVIRINSPGGSALASDVMWREIQLTAKKKPVIASMSDVAASGGYYMAMGCDKIVAQPNTITGSIGIFGLIFNVTDFMNNKLGITFDGVGTSPHADWPTATRDMTEFEKSMIQKSVNEGYETFTKKAAAGRKMSVEKLKSLAQGRVWSGVEAKENGLVDVLGGVDDAIKIAAKAAKLDEGDYRVRYYPEKKKPFDELITKMMGDNEEKATTKALGDLAPYVKMYKKLTNMGGMQTRMPFELVIR</sequence>
<name>A0A1T5FGL6_9BACT</name>
<dbReference type="EMBL" id="FUZA01000003">
    <property type="protein sequence ID" value="SKB95257.1"/>
    <property type="molecule type" value="Genomic_DNA"/>
</dbReference>
<dbReference type="InterPro" id="IPR004635">
    <property type="entry name" value="Pept_S49_SppA"/>
</dbReference>
<dbReference type="Gene3D" id="3.90.226.10">
    <property type="entry name" value="2-enoyl-CoA Hydratase, Chain A, domain 1"/>
    <property type="match status" value="3"/>
</dbReference>
<evidence type="ECO:0000256" key="5">
    <source>
        <dbReference type="ARBA" id="ARBA00022825"/>
    </source>
</evidence>
<evidence type="ECO:0000256" key="7">
    <source>
        <dbReference type="PIRSR" id="PIRSR001217-1"/>
    </source>
</evidence>
<keyword evidence="6 8" id="KW-0472">Membrane</keyword>
<feature type="active site" description="Nucleophile" evidence="7">
    <location>
        <position position="386"/>
    </location>
</feature>
<keyword evidence="8" id="KW-0812">Transmembrane</keyword>
<dbReference type="Pfam" id="PF01343">
    <property type="entry name" value="Peptidase_S49"/>
    <property type="match status" value="2"/>
</dbReference>
<evidence type="ECO:0000256" key="4">
    <source>
        <dbReference type="ARBA" id="ARBA00022801"/>
    </source>
</evidence>
<keyword evidence="8" id="KW-1133">Transmembrane helix</keyword>
<dbReference type="InterPro" id="IPR029045">
    <property type="entry name" value="ClpP/crotonase-like_dom_sf"/>
</dbReference>
<dbReference type="NCBIfam" id="TIGR00705">
    <property type="entry name" value="SppA_67K"/>
    <property type="match status" value="1"/>
</dbReference>
<dbReference type="STRING" id="651661.SAMN05660293_03182"/>
<dbReference type="CDD" id="cd07023">
    <property type="entry name" value="S49_Sppa_N_C"/>
    <property type="match status" value="1"/>
</dbReference>